<organism evidence="4 5">
    <name type="scientific">Colletotrichum navitas</name>
    <dbReference type="NCBI Taxonomy" id="681940"/>
    <lineage>
        <taxon>Eukaryota</taxon>
        <taxon>Fungi</taxon>
        <taxon>Dikarya</taxon>
        <taxon>Ascomycota</taxon>
        <taxon>Pezizomycotina</taxon>
        <taxon>Sordariomycetes</taxon>
        <taxon>Hypocreomycetidae</taxon>
        <taxon>Glomerellales</taxon>
        <taxon>Glomerellaceae</taxon>
        <taxon>Colletotrichum</taxon>
        <taxon>Colletotrichum graminicola species complex</taxon>
    </lineage>
</organism>
<dbReference type="InterPro" id="IPR051609">
    <property type="entry name" value="NmrA/Isoflavone_reductase-like"/>
</dbReference>
<dbReference type="EMBL" id="JAHLJV010000054">
    <property type="protein sequence ID" value="KAK1580464.1"/>
    <property type="molecule type" value="Genomic_DNA"/>
</dbReference>
<dbReference type="GO" id="GO:0051287">
    <property type="term" value="F:NAD binding"/>
    <property type="evidence" value="ECO:0007669"/>
    <property type="project" value="InterPro"/>
</dbReference>
<evidence type="ECO:0000256" key="1">
    <source>
        <dbReference type="ARBA" id="ARBA00022857"/>
    </source>
</evidence>
<dbReference type="Proteomes" id="UP001230504">
    <property type="component" value="Unassembled WGS sequence"/>
</dbReference>
<evidence type="ECO:0000313" key="4">
    <source>
        <dbReference type="EMBL" id="KAK1580464.1"/>
    </source>
</evidence>
<evidence type="ECO:0000313" key="5">
    <source>
        <dbReference type="Proteomes" id="UP001230504"/>
    </source>
</evidence>
<feature type="domain" description="Semialdehyde dehydrogenase NAD-binding" evidence="3">
    <location>
        <begin position="8"/>
        <end position="114"/>
    </location>
</feature>
<dbReference type="Gene3D" id="3.90.25.10">
    <property type="entry name" value="UDP-galactose 4-epimerase, domain 1"/>
    <property type="match status" value="1"/>
</dbReference>
<keyword evidence="5" id="KW-1185">Reference proteome</keyword>
<evidence type="ECO:0000259" key="3">
    <source>
        <dbReference type="SMART" id="SM00859"/>
    </source>
</evidence>
<dbReference type="InterPro" id="IPR008030">
    <property type="entry name" value="NmrA-like"/>
</dbReference>
<dbReference type="GO" id="GO:0016620">
    <property type="term" value="F:oxidoreductase activity, acting on the aldehyde or oxo group of donors, NAD or NADP as acceptor"/>
    <property type="evidence" value="ECO:0007669"/>
    <property type="project" value="InterPro"/>
</dbReference>
<proteinExistence type="predicted"/>
<dbReference type="RefSeq" id="XP_060411501.1">
    <property type="nucleotide sequence ID" value="XM_060561374.1"/>
</dbReference>
<dbReference type="PANTHER" id="PTHR47706">
    <property type="entry name" value="NMRA-LIKE FAMILY PROTEIN"/>
    <property type="match status" value="1"/>
</dbReference>
<dbReference type="SUPFAM" id="SSF51735">
    <property type="entry name" value="NAD(P)-binding Rossmann-fold domains"/>
    <property type="match status" value="1"/>
</dbReference>
<dbReference type="Gene3D" id="3.40.50.720">
    <property type="entry name" value="NAD(P)-binding Rossmann-like Domain"/>
    <property type="match status" value="1"/>
</dbReference>
<keyword evidence="1" id="KW-0521">NADP</keyword>
<protein>
    <submittedName>
        <fullName evidence="4">NmrA-like family protein</fullName>
    </submittedName>
</protein>
<comment type="caution">
    <text evidence="4">The sequence shown here is derived from an EMBL/GenBank/DDBJ whole genome shotgun (WGS) entry which is preliminary data.</text>
</comment>
<name>A0AAD8V326_9PEZI</name>
<gene>
    <name evidence="4" type="ORF">LY79DRAFT_592105</name>
</gene>
<sequence>MALSHIKNVLVVGASGSVGGPTVKALLEENFQVTGLTRQSSSATLPEGVRHLTTDFSEASLLEAFRNQDAVVSAVTSSQSDALMLQKTLVDAAIAARVKVFVPSEYGIDTADGTAPKYVPALADKIEVVKYLKERQDKISWTAIVTGAIFDWGLNLPGFGGLNVTARTVTIFDGGDIPFDATNLDQVGKAIAKTLKRPDLTRNQHVYVNSFTATQNKVLAALEKATGDKFAVSQGSVEEGAAQLEQGQPLGILAMIAGALYGKGGLAYFSTTKGLWNERLALPQEDLDEFIGNYIRGKN</sequence>
<dbReference type="CDD" id="cd05259">
    <property type="entry name" value="PCBER_SDR_a"/>
    <property type="match status" value="1"/>
</dbReference>
<dbReference type="InterPro" id="IPR000534">
    <property type="entry name" value="Semialdehyde_DH_NAD-bd"/>
</dbReference>
<dbReference type="InterPro" id="IPR045312">
    <property type="entry name" value="PCBER-like"/>
</dbReference>
<accession>A0AAD8V326</accession>
<dbReference type="Pfam" id="PF05368">
    <property type="entry name" value="NmrA"/>
    <property type="match status" value="1"/>
</dbReference>
<dbReference type="InterPro" id="IPR036291">
    <property type="entry name" value="NAD(P)-bd_dom_sf"/>
</dbReference>
<keyword evidence="2" id="KW-0560">Oxidoreductase</keyword>
<dbReference type="GeneID" id="85445614"/>
<reference evidence="4" key="1">
    <citation type="submission" date="2021-06" db="EMBL/GenBank/DDBJ databases">
        <title>Comparative genomics, transcriptomics and evolutionary studies reveal genomic signatures of adaptation to plant cell wall in hemibiotrophic fungi.</title>
        <authorList>
            <consortium name="DOE Joint Genome Institute"/>
            <person name="Baroncelli R."/>
            <person name="Diaz J.F."/>
            <person name="Benocci T."/>
            <person name="Peng M."/>
            <person name="Battaglia E."/>
            <person name="Haridas S."/>
            <person name="Andreopoulos W."/>
            <person name="Labutti K."/>
            <person name="Pangilinan J."/>
            <person name="Floch G.L."/>
            <person name="Makela M.R."/>
            <person name="Henrissat B."/>
            <person name="Grigoriev I.V."/>
            <person name="Crouch J.A."/>
            <person name="De Vries R.P."/>
            <person name="Sukno S.A."/>
            <person name="Thon M.R."/>
        </authorList>
    </citation>
    <scope>NUCLEOTIDE SEQUENCE</scope>
    <source>
        <strain evidence="4">CBS 125086</strain>
    </source>
</reference>
<dbReference type="SMART" id="SM00859">
    <property type="entry name" value="Semialdhyde_dh"/>
    <property type="match status" value="1"/>
</dbReference>
<dbReference type="AlphaFoldDB" id="A0AAD8V326"/>
<dbReference type="PANTHER" id="PTHR47706:SF10">
    <property type="entry name" value="NMRA-LIKE DOMAIN-CONTAINING PROTEIN"/>
    <property type="match status" value="1"/>
</dbReference>
<evidence type="ECO:0000256" key="2">
    <source>
        <dbReference type="ARBA" id="ARBA00023002"/>
    </source>
</evidence>
<dbReference type="GO" id="GO:1901607">
    <property type="term" value="P:alpha-amino acid biosynthetic process"/>
    <property type="evidence" value="ECO:0007669"/>
    <property type="project" value="UniProtKB-ARBA"/>
</dbReference>